<organism evidence="1 2">
    <name type="scientific">Companilactobacillus alimentarius DSM 20249</name>
    <dbReference type="NCBI Taxonomy" id="1423720"/>
    <lineage>
        <taxon>Bacteria</taxon>
        <taxon>Bacillati</taxon>
        <taxon>Bacillota</taxon>
        <taxon>Bacilli</taxon>
        <taxon>Lactobacillales</taxon>
        <taxon>Lactobacillaceae</taxon>
        <taxon>Companilactobacillus</taxon>
    </lineage>
</organism>
<dbReference type="AlphaFoldDB" id="A0A2K9HGX4"/>
<reference evidence="1 2" key="1">
    <citation type="submission" date="2016-12" db="EMBL/GenBank/DDBJ databases">
        <title>The whole genome sequencing and assembly of Lactobacillus alimentarius DSM 20249T strain.</title>
        <authorList>
            <person name="Lee Y.-J."/>
            <person name="Yi H."/>
            <person name="Bahn Y.-S."/>
            <person name="Kim J.F."/>
            <person name="Lee D.-W."/>
        </authorList>
    </citation>
    <scope>NUCLEOTIDE SEQUENCE [LARGE SCALE GENOMIC DNA]</scope>
    <source>
        <strain evidence="1 2">DSM 20249</strain>
    </source>
</reference>
<evidence type="ECO:0000313" key="2">
    <source>
        <dbReference type="Proteomes" id="UP000234653"/>
    </source>
</evidence>
<gene>
    <name evidence="1" type="ORF">LA20249_06205</name>
</gene>
<dbReference type="OrthoDB" id="92877at2"/>
<dbReference type="KEGG" id="lali:LA20249_06205"/>
<protein>
    <submittedName>
        <fullName evidence="1">Uncharacterized protein</fullName>
    </submittedName>
</protein>
<dbReference type="EMBL" id="CP018867">
    <property type="protein sequence ID" value="AUI71791.1"/>
    <property type="molecule type" value="Genomic_DNA"/>
</dbReference>
<keyword evidence="2" id="KW-1185">Reference proteome</keyword>
<dbReference type="STRING" id="1423720.FC67_GL000813"/>
<evidence type="ECO:0000313" key="1">
    <source>
        <dbReference type="EMBL" id="AUI71791.1"/>
    </source>
</evidence>
<sequence>MVNFCKFKYSLDSKYISCTVEVVLTDNQQRILYCYNEEPIRTLDVTTNQFNFNVANQKSNLLKDHSEDKIKTYISEHSTQYDNLGTELEE</sequence>
<name>A0A2K9HGX4_9LACO</name>
<dbReference type="RefSeq" id="WP_057738997.1">
    <property type="nucleotide sequence ID" value="NZ_AZDQ01000031.1"/>
</dbReference>
<proteinExistence type="predicted"/>
<accession>A0A2K9HGX4</accession>
<dbReference type="Proteomes" id="UP000234653">
    <property type="component" value="Chromosome"/>
</dbReference>